<feature type="compositionally biased region" description="Low complexity" evidence="1">
    <location>
        <begin position="15"/>
        <end position="33"/>
    </location>
</feature>
<dbReference type="OrthoDB" id="2683368at2759"/>
<feature type="compositionally biased region" description="Basic and acidic residues" evidence="1">
    <location>
        <begin position="274"/>
        <end position="284"/>
    </location>
</feature>
<proteinExistence type="predicted"/>
<dbReference type="AlphaFoldDB" id="A0A9P6CUZ5"/>
<dbReference type="Proteomes" id="UP000807469">
    <property type="component" value="Unassembled WGS sequence"/>
</dbReference>
<dbReference type="EMBL" id="MU155200">
    <property type="protein sequence ID" value="KAF9480127.1"/>
    <property type="molecule type" value="Genomic_DNA"/>
</dbReference>
<feature type="compositionally biased region" description="Low complexity" evidence="1">
    <location>
        <begin position="79"/>
        <end position="112"/>
    </location>
</feature>
<sequence>MASRGLPANPRPRTKSAPAPSPTSSRPPAQRRALPANPRSRPPQPSQRERVPDPIPSPVSRWNRPSPNVNPARRNVEHSPTSSVSSGSSDSSSSSSRSWGTSSSASSRTTLQSDDDIRTKYANNKYDAYRKESGDDNSYSSSGVKDAVEFGWGKVSEVANVFTLEVSKVWASGLNPLYASDNPQDDESDLTRVMRAYHLSKAKHPSELPNWLFSERERGQLGSLLRSEVHGDDSQAPRQRNQSDSGATRNPEPHFKNVQNFPTPVNRLPPSGTDRLKMLRERRSAPSNRV</sequence>
<evidence type="ECO:0000256" key="1">
    <source>
        <dbReference type="SAM" id="MobiDB-lite"/>
    </source>
</evidence>
<feature type="region of interest" description="Disordered" evidence="1">
    <location>
        <begin position="222"/>
        <end position="290"/>
    </location>
</feature>
<feature type="region of interest" description="Disordered" evidence="1">
    <location>
        <begin position="1"/>
        <end position="119"/>
    </location>
</feature>
<accession>A0A9P6CUZ5</accession>
<keyword evidence="3" id="KW-1185">Reference proteome</keyword>
<reference evidence="2" key="1">
    <citation type="submission" date="2020-11" db="EMBL/GenBank/DDBJ databases">
        <authorList>
            <consortium name="DOE Joint Genome Institute"/>
            <person name="Ahrendt S."/>
            <person name="Riley R."/>
            <person name="Andreopoulos W."/>
            <person name="Labutti K."/>
            <person name="Pangilinan J."/>
            <person name="Ruiz-Duenas F.J."/>
            <person name="Barrasa J.M."/>
            <person name="Sanchez-Garcia M."/>
            <person name="Camarero S."/>
            <person name="Miyauchi S."/>
            <person name="Serrano A."/>
            <person name="Linde D."/>
            <person name="Babiker R."/>
            <person name="Drula E."/>
            <person name="Ayuso-Fernandez I."/>
            <person name="Pacheco R."/>
            <person name="Padilla G."/>
            <person name="Ferreira P."/>
            <person name="Barriuso J."/>
            <person name="Kellner H."/>
            <person name="Castanera R."/>
            <person name="Alfaro M."/>
            <person name="Ramirez L."/>
            <person name="Pisabarro A.G."/>
            <person name="Kuo A."/>
            <person name="Tritt A."/>
            <person name="Lipzen A."/>
            <person name="He G."/>
            <person name="Yan M."/>
            <person name="Ng V."/>
            <person name="Cullen D."/>
            <person name="Martin F."/>
            <person name="Rosso M.-N."/>
            <person name="Henrissat B."/>
            <person name="Hibbett D."/>
            <person name="Martinez A.T."/>
            <person name="Grigoriev I.V."/>
        </authorList>
    </citation>
    <scope>NUCLEOTIDE SEQUENCE</scope>
    <source>
        <strain evidence="2">CIRM-BRFM 674</strain>
    </source>
</reference>
<name>A0A9P6CUZ5_9AGAR</name>
<feature type="compositionally biased region" description="Polar residues" evidence="1">
    <location>
        <begin position="236"/>
        <end position="248"/>
    </location>
</feature>
<gene>
    <name evidence="2" type="ORF">BDN70DRAFT_932007</name>
</gene>
<organism evidence="2 3">
    <name type="scientific">Pholiota conissans</name>
    <dbReference type="NCBI Taxonomy" id="109636"/>
    <lineage>
        <taxon>Eukaryota</taxon>
        <taxon>Fungi</taxon>
        <taxon>Dikarya</taxon>
        <taxon>Basidiomycota</taxon>
        <taxon>Agaricomycotina</taxon>
        <taxon>Agaricomycetes</taxon>
        <taxon>Agaricomycetidae</taxon>
        <taxon>Agaricales</taxon>
        <taxon>Agaricineae</taxon>
        <taxon>Strophariaceae</taxon>
        <taxon>Pholiota</taxon>
    </lineage>
</organism>
<evidence type="ECO:0000313" key="3">
    <source>
        <dbReference type="Proteomes" id="UP000807469"/>
    </source>
</evidence>
<protein>
    <submittedName>
        <fullName evidence="2">Uncharacterized protein</fullName>
    </submittedName>
</protein>
<comment type="caution">
    <text evidence="2">The sequence shown here is derived from an EMBL/GenBank/DDBJ whole genome shotgun (WGS) entry which is preliminary data.</text>
</comment>
<evidence type="ECO:0000313" key="2">
    <source>
        <dbReference type="EMBL" id="KAF9480127.1"/>
    </source>
</evidence>